<reference evidence="2 3" key="1">
    <citation type="submission" date="2019-02" db="EMBL/GenBank/DDBJ databases">
        <title>Aquabacterium sp. strain KMB7.</title>
        <authorList>
            <person name="Chen W.-M."/>
        </authorList>
    </citation>
    <scope>NUCLEOTIDE SEQUENCE [LARGE SCALE GENOMIC DNA]</scope>
    <source>
        <strain evidence="2 3">KMB7</strain>
    </source>
</reference>
<dbReference type="InterPro" id="IPR027417">
    <property type="entry name" value="P-loop_NTPase"/>
</dbReference>
<evidence type="ECO:0000313" key="2">
    <source>
        <dbReference type="EMBL" id="TBO28731.1"/>
    </source>
</evidence>
<sequence length="236" mass="25984">MSRFRLPTAEASRTPEAHLGRCVAVVGAESTGKTTLAESLVKALCDDGLDAVMVPEYLRAFCDAQGRTPFVHEQVQIARMQTERIEEARARHALVVADTTALMTAVYSTCIFGDETLWAEAMQAHRRAGLSLLTALDLPWVADGHQRDGAHVQVPVDTWIRGALIRHGLPFTVVAGQGEARWRGALEAVRHWLDAPERALRAADQPRWRWVCEDCDDGECEQHSVPVGMQAGAPRD</sequence>
<gene>
    <name evidence="2" type="ORF">EYS42_14030</name>
</gene>
<dbReference type="AlphaFoldDB" id="A0A4Q9GVL1"/>
<dbReference type="PANTHER" id="PTHR37512:SF1">
    <property type="entry name" value="NADR_TTD14 AAA DOMAIN-CONTAINING PROTEIN"/>
    <property type="match status" value="1"/>
</dbReference>
<dbReference type="RefSeq" id="WP_130968822.1">
    <property type="nucleotide sequence ID" value="NZ_SIXI01000006.1"/>
</dbReference>
<dbReference type="EMBL" id="SIXI01000006">
    <property type="protein sequence ID" value="TBO28731.1"/>
    <property type="molecule type" value="Genomic_DNA"/>
</dbReference>
<feature type="domain" description="NadR/Ttd14 AAA" evidence="1">
    <location>
        <begin position="23"/>
        <end position="181"/>
    </location>
</feature>
<evidence type="ECO:0000259" key="1">
    <source>
        <dbReference type="Pfam" id="PF13521"/>
    </source>
</evidence>
<accession>A0A4Q9GVL1</accession>
<evidence type="ECO:0000313" key="3">
    <source>
        <dbReference type="Proteomes" id="UP000292120"/>
    </source>
</evidence>
<dbReference type="InterPro" id="IPR038727">
    <property type="entry name" value="NadR/Ttd14_AAA_dom"/>
</dbReference>
<dbReference type="Proteomes" id="UP000292120">
    <property type="component" value="Unassembled WGS sequence"/>
</dbReference>
<proteinExistence type="predicted"/>
<organism evidence="2 3">
    <name type="scientific">Aquabacterium lacunae</name>
    <dbReference type="NCBI Taxonomy" id="2528630"/>
    <lineage>
        <taxon>Bacteria</taxon>
        <taxon>Pseudomonadati</taxon>
        <taxon>Pseudomonadota</taxon>
        <taxon>Betaproteobacteria</taxon>
        <taxon>Burkholderiales</taxon>
        <taxon>Aquabacterium</taxon>
    </lineage>
</organism>
<comment type="caution">
    <text evidence="2">The sequence shown here is derived from an EMBL/GenBank/DDBJ whole genome shotgun (WGS) entry which is preliminary data.</text>
</comment>
<dbReference type="OrthoDB" id="9151999at2"/>
<protein>
    <submittedName>
        <fullName evidence="2">ATPase</fullName>
    </submittedName>
</protein>
<dbReference type="Pfam" id="PF13521">
    <property type="entry name" value="AAA_28"/>
    <property type="match status" value="1"/>
</dbReference>
<keyword evidence="3" id="KW-1185">Reference proteome</keyword>
<dbReference type="PANTHER" id="PTHR37512">
    <property type="entry name" value="TRIFUNCTIONAL NAD BIOSYNTHESIS/REGULATOR PROTEIN NADR"/>
    <property type="match status" value="1"/>
</dbReference>
<dbReference type="InterPro" id="IPR052735">
    <property type="entry name" value="NAD_biosynth-regulator"/>
</dbReference>
<name>A0A4Q9GVL1_9BURK</name>
<dbReference type="SUPFAM" id="SSF52540">
    <property type="entry name" value="P-loop containing nucleoside triphosphate hydrolases"/>
    <property type="match status" value="1"/>
</dbReference>
<dbReference type="Gene3D" id="3.40.50.300">
    <property type="entry name" value="P-loop containing nucleotide triphosphate hydrolases"/>
    <property type="match status" value="1"/>
</dbReference>